<comment type="subcellular location">
    <subcellularLocation>
        <location evidence="2">Plastid</location>
    </subcellularLocation>
</comment>
<dbReference type="InterPro" id="IPR027417">
    <property type="entry name" value="P-loop_NTPase"/>
</dbReference>
<evidence type="ECO:0000259" key="8">
    <source>
        <dbReference type="Pfam" id="PF05695"/>
    </source>
</evidence>
<evidence type="ECO:0000256" key="2">
    <source>
        <dbReference type="ARBA" id="ARBA00004474"/>
    </source>
</evidence>
<comment type="function">
    <text evidence="1">Probable ATPase of unknown function. Its presence in a non-photosynthetic plant (Epifagus virginiana) and experiments in tobacco indicate that it has an essential function which is probably not related to photosynthesis.</text>
</comment>
<organism evidence="9 10">
    <name type="scientific">Striga asiatica</name>
    <name type="common">Asiatic witchweed</name>
    <name type="synonym">Buchnera asiatica</name>
    <dbReference type="NCBI Taxonomy" id="4170"/>
    <lineage>
        <taxon>Eukaryota</taxon>
        <taxon>Viridiplantae</taxon>
        <taxon>Streptophyta</taxon>
        <taxon>Embryophyta</taxon>
        <taxon>Tracheophyta</taxon>
        <taxon>Spermatophyta</taxon>
        <taxon>Magnoliopsida</taxon>
        <taxon>eudicotyledons</taxon>
        <taxon>Gunneridae</taxon>
        <taxon>Pentapetalae</taxon>
        <taxon>asterids</taxon>
        <taxon>lamiids</taxon>
        <taxon>Lamiales</taxon>
        <taxon>Orobanchaceae</taxon>
        <taxon>Buchnereae</taxon>
        <taxon>Striga</taxon>
    </lineage>
</organism>
<reference evidence="10" key="1">
    <citation type="journal article" date="2019" name="Curr. Biol.">
        <title>Genome Sequence of Striga asiatica Provides Insight into the Evolution of Plant Parasitism.</title>
        <authorList>
            <person name="Yoshida S."/>
            <person name="Kim S."/>
            <person name="Wafula E.K."/>
            <person name="Tanskanen J."/>
            <person name="Kim Y.M."/>
            <person name="Honaas L."/>
            <person name="Yang Z."/>
            <person name="Spallek T."/>
            <person name="Conn C.E."/>
            <person name="Ichihashi Y."/>
            <person name="Cheong K."/>
            <person name="Cui S."/>
            <person name="Der J.P."/>
            <person name="Gundlach H."/>
            <person name="Jiao Y."/>
            <person name="Hori C."/>
            <person name="Ishida J.K."/>
            <person name="Kasahara H."/>
            <person name="Kiba T."/>
            <person name="Kim M.S."/>
            <person name="Koo N."/>
            <person name="Laohavisit A."/>
            <person name="Lee Y.H."/>
            <person name="Lumba S."/>
            <person name="McCourt P."/>
            <person name="Mortimer J.C."/>
            <person name="Mutuku J.M."/>
            <person name="Nomura T."/>
            <person name="Sasaki-Sekimoto Y."/>
            <person name="Seto Y."/>
            <person name="Wang Y."/>
            <person name="Wakatake T."/>
            <person name="Sakakibara H."/>
            <person name="Demura T."/>
            <person name="Yamaguchi S."/>
            <person name="Yoneyama K."/>
            <person name="Manabe R.I."/>
            <person name="Nelson D.C."/>
            <person name="Schulman A.H."/>
            <person name="Timko M.P."/>
            <person name="dePamphilis C.W."/>
            <person name="Choi D."/>
            <person name="Shirasu K."/>
        </authorList>
    </citation>
    <scope>NUCLEOTIDE SEQUENCE [LARGE SCALE GENOMIC DNA]</scope>
    <source>
        <strain evidence="10">cv. UVA1</strain>
    </source>
</reference>
<proteinExistence type="inferred from homology"/>
<comment type="caution">
    <text evidence="9">The sequence shown here is derived from an EMBL/GenBank/DDBJ whole genome shotgun (WGS) entry which is preliminary data.</text>
</comment>
<keyword evidence="7" id="KW-0472">Membrane</keyword>
<feature type="non-terminal residue" evidence="9">
    <location>
        <position position="1"/>
    </location>
</feature>
<keyword evidence="5" id="KW-0547">Nucleotide-binding</keyword>
<gene>
    <name evidence="9" type="ORF">STAS_34640</name>
</gene>
<dbReference type="GO" id="GO:0005524">
    <property type="term" value="F:ATP binding"/>
    <property type="evidence" value="ECO:0007669"/>
    <property type="project" value="UniProtKB-KW"/>
</dbReference>
<dbReference type="InterPro" id="IPR056777">
    <property type="entry name" value="Ycf2_N"/>
</dbReference>
<keyword evidence="10" id="KW-1185">Reference proteome</keyword>
<evidence type="ECO:0000256" key="1">
    <source>
        <dbReference type="ARBA" id="ARBA00002329"/>
    </source>
</evidence>
<dbReference type="SUPFAM" id="SSF52540">
    <property type="entry name" value="P-loop containing nucleoside triphosphate hydrolases"/>
    <property type="match status" value="1"/>
</dbReference>
<name>A0A5A7RIA2_STRAF</name>
<comment type="similarity">
    <text evidence="3">Belongs to the Ycf2 family.</text>
</comment>
<dbReference type="Proteomes" id="UP000325081">
    <property type="component" value="Unassembled WGS sequence"/>
</dbReference>
<evidence type="ECO:0000256" key="6">
    <source>
        <dbReference type="ARBA" id="ARBA00022840"/>
    </source>
</evidence>
<evidence type="ECO:0000256" key="4">
    <source>
        <dbReference type="ARBA" id="ARBA00022640"/>
    </source>
</evidence>
<sequence>RSWQIVRKYCRRALWNQISGISSKLHFSFCLSEEMMHRNNESPWIRLRSPSVREFLYLILFLLLVAGYLVSTHLLFVSWAFSKLQTGFERVKFLMSPSTIIEVRQLWDMYPPPPTPYYFEVFKSFTIVPLSDDNESDLEDWLEIITETIFNFIDFHWNNTYLALAIYLDILIDIISRPINGIAFWINSIHISHTSKEIYSLIRRRKNVNGDWIDNKIQSWAATTDFIFDDEKSFLVQFSTLSLSTEKRIDQILLSLTQHSDHLSKNDSGYQLIEQSGAIYLRYLVDIQNNDPIDASDLEMELEEIVENEDVWVWGPTLDPSYITLQFYLAQTLAPCIIWIPDIHELEWDWFALGVTAQHLSETCSASNILVIASTHLPGKLEPRLIGPNRLSKFIKVRRLLRPQQRKHVFTLSYTRGFHLETKGFHINKGFDNAITMGYSARDLGALTNEALSMSIAQKKSSLDINTIRFALHRQTWDLQASVSPAPDHGILSYQIGRAVAQ</sequence>
<dbReference type="GO" id="GO:0009536">
    <property type="term" value="C:plastid"/>
    <property type="evidence" value="ECO:0007669"/>
    <property type="project" value="UniProtKB-SubCell"/>
</dbReference>
<dbReference type="Pfam" id="PF05695">
    <property type="entry name" value="Ycf2"/>
    <property type="match status" value="1"/>
</dbReference>
<dbReference type="Gene3D" id="1.10.8.60">
    <property type="match status" value="1"/>
</dbReference>
<dbReference type="AlphaFoldDB" id="A0A5A7RIA2"/>
<evidence type="ECO:0000256" key="7">
    <source>
        <dbReference type="SAM" id="Phobius"/>
    </source>
</evidence>
<dbReference type="EMBL" id="BKCP01012815">
    <property type="protein sequence ID" value="GER56884.1"/>
    <property type="molecule type" value="Genomic_DNA"/>
</dbReference>
<evidence type="ECO:0000313" key="9">
    <source>
        <dbReference type="EMBL" id="GER56884.1"/>
    </source>
</evidence>
<accession>A0A5A7RIA2</accession>
<feature type="transmembrane region" description="Helical" evidence="7">
    <location>
        <begin position="55"/>
        <end position="81"/>
    </location>
</feature>
<evidence type="ECO:0000256" key="3">
    <source>
        <dbReference type="ARBA" id="ARBA00009361"/>
    </source>
</evidence>
<dbReference type="Gene3D" id="3.40.50.300">
    <property type="entry name" value="P-loop containing nucleotide triphosphate hydrolases"/>
    <property type="match status" value="1"/>
</dbReference>
<dbReference type="OrthoDB" id="903719at2759"/>
<dbReference type="PANTHER" id="PTHR33078">
    <property type="entry name" value="PROTEIN YCF2-RELATED"/>
    <property type="match status" value="1"/>
</dbReference>
<keyword evidence="4" id="KW-0934">Plastid</keyword>
<feature type="non-terminal residue" evidence="9">
    <location>
        <position position="502"/>
    </location>
</feature>
<keyword evidence="6" id="KW-0067">ATP-binding</keyword>
<keyword evidence="7" id="KW-0812">Transmembrane</keyword>
<keyword evidence="7" id="KW-1133">Transmembrane helix</keyword>
<dbReference type="PANTHER" id="PTHR33078:SF100">
    <property type="entry name" value="PROTEIN YCF2"/>
    <property type="match status" value="1"/>
</dbReference>
<evidence type="ECO:0000313" key="10">
    <source>
        <dbReference type="Proteomes" id="UP000325081"/>
    </source>
</evidence>
<protein>
    <submittedName>
        <fullName evidence="9">Protein ycf2</fullName>
    </submittedName>
</protein>
<evidence type="ECO:0000256" key="5">
    <source>
        <dbReference type="ARBA" id="ARBA00022741"/>
    </source>
</evidence>
<feature type="domain" description="Ycf2 N-terminal" evidence="8">
    <location>
        <begin position="2"/>
        <end position="195"/>
    </location>
</feature>